<protein>
    <submittedName>
        <fullName evidence="1">Hemin uptake protein HemP</fullName>
    </submittedName>
</protein>
<name>A0A1I0C6G1_9PROT</name>
<organism evidence="1 2">
    <name type="scientific">Nitrosospira multiformis</name>
    <dbReference type="NCBI Taxonomy" id="1231"/>
    <lineage>
        <taxon>Bacteria</taxon>
        <taxon>Pseudomonadati</taxon>
        <taxon>Pseudomonadota</taxon>
        <taxon>Betaproteobacteria</taxon>
        <taxon>Nitrosomonadales</taxon>
        <taxon>Nitrosomonadaceae</taxon>
        <taxon>Nitrosospira</taxon>
    </lineage>
</organism>
<gene>
    <name evidence="1" type="ORF">SAMN05216412_103306</name>
</gene>
<sequence>MDIEIIFYSLLAFPPKLPIIRIILINNCGNGAMDKLLTVPETNADKQKFVMLDRTRRIYSDALFSHGDEVFIQHQGEQYRLRRTRNGKLILTK</sequence>
<evidence type="ECO:0000313" key="2">
    <source>
        <dbReference type="Proteomes" id="UP000183339"/>
    </source>
</evidence>
<accession>A0A1I0C6G1</accession>
<evidence type="ECO:0000313" key="1">
    <source>
        <dbReference type="EMBL" id="SET15085.1"/>
    </source>
</evidence>
<dbReference type="EMBL" id="FOHI01000003">
    <property type="protein sequence ID" value="SET15085.1"/>
    <property type="molecule type" value="Genomic_DNA"/>
</dbReference>
<dbReference type="Pfam" id="PF10636">
    <property type="entry name" value="hemP"/>
    <property type="match status" value="1"/>
</dbReference>
<proteinExistence type="predicted"/>
<dbReference type="AlphaFoldDB" id="A0A1I0C6G1"/>
<reference evidence="1 2" key="1">
    <citation type="submission" date="2016-10" db="EMBL/GenBank/DDBJ databases">
        <authorList>
            <person name="de Groot N.N."/>
        </authorList>
    </citation>
    <scope>NUCLEOTIDE SEQUENCE [LARGE SCALE GENOMIC DNA]</scope>
    <source>
        <strain evidence="1 2">Nl7</strain>
    </source>
</reference>
<dbReference type="Gene3D" id="2.10.70.10">
    <property type="entry name" value="Complement Module, domain 1"/>
    <property type="match status" value="1"/>
</dbReference>
<dbReference type="Proteomes" id="UP000183339">
    <property type="component" value="Unassembled WGS sequence"/>
</dbReference>
<dbReference type="InterPro" id="IPR019600">
    <property type="entry name" value="Hemin_uptake_protein_HemP"/>
</dbReference>